<dbReference type="Proteomes" id="UP000750711">
    <property type="component" value="Unassembled WGS sequence"/>
</dbReference>
<proteinExistence type="predicted"/>
<accession>A0A9P8RTF3</accession>
<gene>
    <name evidence="3" type="ORF">GP486_000573</name>
</gene>
<feature type="compositionally biased region" description="Polar residues" evidence="2">
    <location>
        <begin position="106"/>
        <end position="142"/>
    </location>
</feature>
<name>A0A9P8RTF3_9PEZI</name>
<comment type="caution">
    <text evidence="3">The sequence shown here is derived from an EMBL/GenBank/DDBJ whole genome shotgun (WGS) entry which is preliminary data.</text>
</comment>
<feature type="region of interest" description="Disordered" evidence="2">
    <location>
        <begin position="396"/>
        <end position="427"/>
    </location>
</feature>
<feature type="compositionally biased region" description="Polar residues" evidence="2">
    <location>
        <begin position="82"/>
        <end position="98"/>
    </location>
</feature>
<feature type="compositionally biased region" description="Pro residues" evidence="2">
    <location>
        <begin position="190"/>
        <end position="199"/>
    </location>
</feature>
<feature type="coiled-coil region" evidence="1">
    <location>
        <begin position="819"/>
        <end position="846"/>
    </location>
</feature>
<feature type="compositionally biased region" description="Basic and acidic residues" evidence="2">
    <location>
        <begin position="159"/>
        <end position="186"/>
    </location>
</feature>
<evidence type="ECO:0000313" key="4">
    <source>
        <dbReference type="Proteomes" id="UP000750711"/>
    </source>
</evidence>
<feature type="compositionally biased region" description="Polar residues" evidence="2">
    <location>
        <begin position="28"/>
        <end position="57"/>
    </location>
</feature>
<evidence type="ECO:0000256" key="2">
    <source>
        <dbReference type="SAM" id="MobiDB-lite"/>
    </source>
</evidence>
<feature type="compositionally biased region" description="Basic and acidic residues" evidence="2">
    <location>
        <begin position="208"/>
        <end position="247"/>
    </location>
</feature>
<feature type="coiled-coil region" evidence="1">
    <location>
        <begin position="538"/>
        <end position="609"/>
    </location>
</feature>
<feature type="region of interest" description="Disordered" evidence="2">
    <location>
        <begin position="298"/>
        <end position="354"/>
    </location>
</feature>
<feature type="compositionally biased region" description="Polar residues" evidence="2">
    <location>
        <begin position="405"/>
        <end position="414"/>
    </location>
</feature>
<protein>
    <submittedName>
        <fullName evidence="3">Uncharacterized protein</fullName>
    </submittedName>
</protein>
<keyword evidence="1" id="KW-0175">Coiled coil</keyword>
<keyword evidence="4" id="KW-1185">Reference proteome</keyword>
<dbReference type="EMBL" id="JAGHQM010000040">
    <property type="protein sequence ID" value="KAH0566023.1"/>
    <property type="molecule type" value="Genomic_DNA"/>
</dbReference>
<evidence type="ECO:0000313" key="3">
    <source>
        <dbReference type="EMBL" id="KAH0566023.1"/>
    </source>
</evidence>
<feature type="compositionally biased region" description="Basic and acidic residues" evidence="2">
    <location>
        <begin position="416"/>
        <end position="427"/>
    </location>
</feature>
<feature type="compositionally biased region" description="Polar residues" evidence="2">
    <location>
        <begin position="334"/>
        <end position="347"/>
    </location>
</feature>
<feature type="compositionally biased region" description="Polar residues" evidence="2">
    <location>
        <begin position="148"/>
        <end position="158"/>
    </location>
</feature>
<dbReference type="AlphaFoldDB" id="A0A9P8RTF3"/>
<reference evidence="3" key="1">
    <citation type="submission" date="2021-03" db="EMBL/GenBank/DDBJ databases">
        <title>Comparative genomics and phylogenomic investigation of the class Geoglossomycetes provide insights into ecological specialization and systematics.</title>
        <authorList>
            <person name="Melie T."/>
            <person name="Pirro S."/>
            <person name="Miller A.N."/>
            <person name="Quandt A."/>
        </authorList>
    </citation>
    <scope>NUCLEOTIDE SEQUENCE</scope>
    <source>
        <strain evidence="3">CAQ_001_2017</strain>
    </source>
</reference>
<evidence type="ECO:0000256" key="1">
    <source>
        <dbReference type="SAM" id="Coils"/>
    </source>
</evidence>
<feature type="region of interest" description="Disordered" evidence="2">
    <location>
        <begin position="1"/>
        <end position="278"/>
    </location>
</feature>
<dbReference type="Gene3D" id="1.20.1170.10">
    <property type="match status" value="1"/>
</dbReference>
<organism evidence="3 4">
    <name type="scientific">Trichoglossum hirsutum</name>
    <dbReference type="NCBI Taxonomy" id="265104"/>
    <lineage>
        <taxon>Eukaryota</taxon>
        <taxon>Fungi</taxon>
        <taxon>Dikarya</taxon>
        <taxon>Ascomycota</taxon>
        <taxon>Pezizomycotina</taxon>
        <taxon>Geoglossomycetes</taxon>
        <taxon>Geoglossales</taxon>
        <taxon>Geoglossaceae</taxon>
        <taxon>Trichoglossum</taxon>
    </lineage>
</organism>
<sequence length="931" mass="104314">MPDHPFSEVETVPLLRTMSRSPSEEQGLATQSWNQLESSPQGDGHSNTTPNGQTQLSLKRKQRASAQDWFEERQSQKLKTAASDTNGIQPNTTITFTSRDPRLRSTEQGNTLPKHTTLSRTHFHQSYSHTHPASNQTDQSPSHLAASSRMSNWRSGEQFNRREFGDTGRRSPPRDPRISHGQDRRTSYPQQPPPPPSSLPPWSGGRRNSADRSHYDRRSPPPSRRDEDRDHPRDHREYRDRNDRSRLDTSSAPTGPRGAKQMPGPYKPAPNQLTLQGYSNKQGYSSQQVNQFRTADPRLAGRIDGRPGPVTEGGPSSAMDVDFVNATEGGPDTRSGSRTPNTPSTPSFGPPRQKNELHSVLQEFSNRTSQLSLLEMKREAAVRELIRQAQAFEHSRRYHERFPSLSEQQANNKSRAQRDLDELNRKVKEEETARNRIIEAIASRVTPSGPSPESESIRRFEKDLSDVKTQVASHKSPIGQIPAVQRDLKKVQSQFMEMQSQFPETDQPKGLNIAARVDKIQQRLDEFPNLRLDVDKIREELLRVIGMLERQNKEFKELKNTVEGEDGKDGLLKFVAELEKSNAGIGEVVNQAALDIENLEKVVNTIQKLGDAHKTKEGADAAMLNAPNATMVPLSDEPIVTEIQQRLADFSDKLENARGDIADIISAQPDRDEAILSEIERVSKTSEGNSTKLETSLKEARQSHSEAISRLDSSISQILSSISDIKVKINTTPPPAPSITPANATQPPVVGIGRREYEHNLTLHSSRTDDLQRRIGNIEVQLEANTQSLQHLDSRYNNLTTERLAKDMVGQLHIVYPSVGNAQQELEQARKALATLQGQFQQLAVKYDKLAELQGEAISGSDADALRTELTEVSKIQEQHASTLQLLEEKRLSNRMDTVLEFGKHSVQIEKLYAHLGLDFPARDDNIDEVD</sequence>